<dbReference type="PANTHER" id="PTHR43717:SF1">
    <property type="entry name" value="ANAEROBIC NITRIC OXIDE REDUCTASE FLAVORUBREDOXIN"/>
    <property type="match status" value="1"/>
</dbReference>
<dbReference type="RefSeq" id="WP_011138126.1">
    <property type="nucleotide sequence ID" value="NC_005090.1"/>
</dbReference>
<dbReference type="SMART" id="SM00849">
    <property type="entry name" value="Lactamase_B"/>
    <property type="match status" value="1"/>
</dbReference>
<organism evidence="4">
    <name type="scientific">Wolinella succinogenes (strain ATCC 29543 / DSM 1740 / CCUG 13145 / JCM 31913 / LMG 7466 / NCTC 11488 / FDC 602W)</name>
    <name type="common">Vibrio succinogenes</name>
    <dbReference type="NCBI Taxonomy" id="273121"/>
    <lineage>
        <taxon>Bacteria</taxon>
        <taxon>Pseudomonadati</taxon>
        <taxon>Campylobacterota</taxon>
        <taxon>Epsilonproteobacteria</taxon>
        <taxon>Campylobacterales</taxon>
        <taxon>Helicobacteraceae</taxon>
        <taxon>Wolinella</taxon>
    </lineage>
</organism>
<dbReference type="GO" id="GO:0010181">
    <property type="term" value="F:FMN binding"/>
    <property type="evidence" value="ECO:0007669"/>
    <property type="project" value="InterPro"/>
</dbReference>
<gene>
    <name evidence="3" type="ordered locus">WS0163</name>
</gene>
<dbReference type="EMBL" id="BX571657">
    <property type="protein sequence ID" value="CAE09326.1"/>
    <property type="molecule type" value="Genomic_DNA"/>
</dbReference>
<dbReference type="InterPro" id="IPR016440">
    <property type="entry name" value="Rubredoxin-O_OxRdtase"/>
</dbReference>
<dbReference type="InterPro" id="IPR036866">
    <property type="entry name" value="RibonucZ/Hydroxyglut_hydro"/>
</dbReference>
<dbReference type="Proteomes" id="UP000000422">
    <property type="component" value="Chromosome"/>
</dbReference>
<feature type="domain" description="Flavodoxin-like" evidence="2">
    <location>
        <begin position="260"/>
        <end position="398"/>
    </location>
</feature>
<dbReference type="InterPro" id="IPR008254">
    <property type="entry name" value="Flavodoxin/NO_synth"/>
</dbReference>
<dbReference type="GO" id="GO:0046872">
    <property type="term" value="F:metal ion binding"/>
    <property type="evidence" value="ECO:0007669"/>
    <property type="project" value="InterPro"/>
</dbReference>
<dbReference type="PROSITE" id="PS50902">
    <property type="entry name" value="FLAVODOXIN_LIKE"/>
    <property type="match status" value="1"/>
</dbReference>
<dbReference type="SUPFAM" id="SSF56281">
    <property type="entry name" value="Metallo-hydrolase/oxidoreductase"/>
    <property type="match status" value="1"/>
</dbReference>
<dbReference type="GO" id="GO:0009055">
    <property type="term" value="F:electron transfer activity"/>
    <property type="evidence" value="ECO:0007669"/>
    <property type="project" value="InterPro"/>
</dbReference>
<dbReference type="PIRSF" id="PIRSF005243">
    <property type="entry name" value="ROO"/>
    <property type="match status" value="1"/>
</dbReference>
<protein>
    <submittedName>
        <fullName evidence="3">PUTATIVE FLAVOPROTEIN</fullName>
    </submittedName>
</protein>
<dbReference type="InterPro" id="IPR001279">
    <property type="entry name" value="Metallo-B-lactamas"/>
</dbReference>
<comment type="similarity">
    <text evidence="1">In the N-terminal section; belongs to the zinc metallo-hydrolase group 3 family.</text>
</comment>
<accession>Q7MAL6</accession>
<dbReference type="GO" id="GO:0016491">
    <property type="term" value="F:oxidoreductase activity"/>
    <property type="evidence" value="ECO:0007669"/>
    <property type="project" value="InterPro"/>
</dbReference>
<dbReference type="Pfam" id="PF00258">
    <property type="entry name" value="Flavodoxin_1"/>
    <property type="match status" value="1"/>
</dbReference>
<dbReference type="eggNOG" id="COG0426">
    <property type="taxonomic scope" value="Bacteria"/>
</dbReference>
<dbReference type="InterPro" id="IPR045761">
    <property type="entry name" value="ODP_dom"/>
</dbReference>
<evidence type="ECO:0000313" key="3">
    <source>
        <dbReference type="EMBL" id="CAE09326.1"/>
    </source>
</evidence>
<evidence type="ECO:0000259" key="2">
    <source>
        <dbReference type="PROSITE" id="PS50902"/>
    </source>
</evidence>
<proteinExistence type="inferred from homology"/>
<dbReference type="Gene3D" id="3.40.50.360">
    <property type="match status" value="1"/>
</dbReference>
<dbReference type="KEGG" id="wsu:WS0163"/>
<dbReference type="SUPFAM" id="SSF52218">
    <property type="entry name" value="Flavoproteins"/>
    <property type="match status" value="1"/>
</dbReference>
<sequence length="403" mass="45541">MRTLLAPSVHWVGVKDPELAIFDIVVPTEHGTTYNSYLIQGSEKCALIDTSKANFSKEYFTHLEKHLPLQKIDYIVVQHTEPDHAGCLREFLERHPEVTLIHSKPCKRFIQTLTNLPFNSMAIESGDELDLGGKTLRFFSTPFLHWPDTMMSYLVEDKILFSCDVMGSHFTSETNPEIFNSLLDEKDYLASIEAFKYYYAMIMRPYKEHIIKAFELLEKLDVQMIAPSHGPILDMEPRFFFDWYRARAKNYLLRLNGQKVTIIYASAYGNTAKMMESVKAGLLDAGVEVAVFDASSSAMAEMIDSIELSTGILLGTSTINAKAPEPILHLIANLVVLSMNGRKAGVFGSFGWSGEGIAMTERICEVMKMKIVQEPYKVQMAPSSAQLEEGREWGYNFGLKIIE</sequence>
<dbReference type="Pfam" id="PF19583">
    <property type="entry name" value="ODP"/>
    <property type="match status" value="1"/>
</dbReference>
<dbReference type="AlphaFoldDB" id="Q7MAL6"/>
<dbReference type="InterPro" id="IPR029039">
    <property type="entry name" value="Flavoprotein-like_sf"/>
</dbReference>
<dbReference type="HOGENOM" id="CLU_017490_2_1_7"/>
<evidence type="ECO:0000313" key="4">
    <source>
        <dbReference type="Proteomes" id="UP000000422"/>
    </source>
</evidence>
<dbReference type="PANTHER" id="PTHR43717">
    <property type="entry name" value="ANAEROBIC NITRIC OXIDE REDUCTASE FLAVORUBREDOXIN"/>
    <property type="match status" value="1"/>
</dbReference>
<evidence type="ECO:0000256" key="1">
    <source>
        <dbReference type="ARBA" id="ARBA00007121"/>
    </source>
</evidence>
<reference evidence="3 4" key="1">
    <citation type="journal article" date="2003" name="Proc. Natl. Acad. Sci. U.S.A.">
        <title>Complete genome sequence and analysis of Wolinella succinogenes.</title>
        <authorList>
            <person name="Baar C."/>
            <person name="Eppinger M."/>
            <person name="Raddatz G."/>
            <person name="Simon JM."/>
            <person name="Lanz C."/>
            <person name="Klimmek O."/>
            <person name="Nandakumar R."/>
            <person name="Gross R."/>
            <person name="Rosinus A."/>
            <person name="Keller H."/>
            <person name="Jagtap P."/>
            <person name="Linke B."/>
            <person name="Meyer F."/>
            <person name="Lederer H."/>
            <person name="Schuster S.C."/>
        </authorList>
    </citation>
    <scope>NUCLEOTIDE SEQUENCE [LARGE SCALE GENOMIC DNA]</scope>
    <source>
        <strain evidence="4">ATCC 29543 / DSM 1740 / CCUG 13145 / JCM 31913 / LMG 7466 / NCTC 11488 / FDC 602W</strain>
    </source>
</reference>
<keyword evidence="4" id="KW-1185">Reference proteome</keyword>
<dbReference type="CDD" id="cd07709">
    <property type="entry name" value="flavodiiron_proteins_MBL-fold"/>
    <property type="match status" value="1"/>
</dbReference>
<dbReference type="STRING" id="273121.WS0163"/>
<dbReference type="Gene3D" id="3.60.15.10">
    <property type="entry name" value="Ribonuclease Z/Hydroxyacylglutathione hydrolase-like"/>
    <property type="match status" value="1"/>
</dbReference>
<name>Q7MAL6_WOLSU</name>